<dbReference type="GO" id="GO:0003677">
    <property type="term" value="F:DNA binding"/>
    <property type="evidence" value="ECO:0007669"/>
    <property type="project" value="UniProtKB-KW"/>
</dbReference>
<evidence type="ECO:0000313" key="6">
    <source>
        <dbReference type="Proteomes" id="UP001057481"/>
    </source>
</evidence>
<dbReference type="InterPro" id="IPR028082">
    <property type="entry name" value="Peripla_BP_I"/>
</dbReference>
<dbReference type="SUPFAM" id="SSF53822">
    <property type="entry name" value="Periplasmic binding protein-like I"/>
    <property type="match status" value="1"/>
</dbReference>
<evidence type="ECO:0000256" key="2">
    <source>
        <dbReference type="ARBA" id="ARBA00023125"/>
    </source>
</evidence>
<evidence type="ECO:0000256" key="1">
    <source>
        <dbReference type="ARBA" id="ARBA00023015"/>
    </source>
</evidence>
<dbReference type="Proteomes" id="UP001057481">
    <property type="component" value="Unassembled WGS sequence"/>
</dbReference>
<dbReference type="PROSITE" id="PS50932">
    <property type="entry name" value="HTH_LACI_2"/>
    <property type="match status" value="1"/>
</dbReference>
<dbReference type="Pfam" id="PF00356">
    <property type="entry name" value="LacI"/>
    <property type="match status" value="1"/>
</dbReference>
<evidence type="ECO:0000259" key="4">
    <source>
        <dbReference type="PROSITE" id="PS50932"/>
    </source>
</evidence>
<organism evidence="5 6">
    <name type="scientific">Periweissella beninensis</name>
    <dbReference type="NCBI Taxonomy" id="504936"/>
    <lineage>
        <taxon>Bacteria</taxon>
        <taxon>Bacillati</taxon>
        <taxon>Bacillota</taxon>
        <taxon>Bacilli</taxon>
        <taxon>Lactobacillales</taxon>
        <taxon>Lactobacillaceae</taxon>
        <taxon>Periweissella</taxon>
    </lineage>
</organism>
<dbReference type="Pfam" id="PF13377">
    <property type="entry name" value="Peripla_BP_3"/>
    <property type="match status" value="1"/>
</dbReference>
<sequence>MVSMRDIAKQAGVSPATVSRVLNNDHSLKVTENTRKRVIDIANKLNYQNKQKTRKPSKQKANLKLSVAVINTFDNERDLNDPYFNSILAGLTTEAQKWNMRFEKVFRLKDSSKNWADLATYGAVIIIGNVTREVIDQIHVYNQNIVVLDETRPLEDYDIVHNDFSYQMRQVLDYLYSKGHRQITFIGADVDLYDLDGQVVATYIDARRKVYIEWMQQRHLDAYLNVNLSGWDTLSAITVTEKIIQQSPIPTAIVAASDPIAIGVYRGLQKNNLVVGQDVSVVSFDDIEFAQYLTPPLTTVHPETIEMGKGALRLARERILGERTLPVELIIPSKFQARQSIGDAR</sequence>
<accession>A0ABT0VH72</accession>
<dbReference type="Gene3D" id="1.10.260.40">
    <property type="entry name" value="lambda repressor-like DNA-binding domains"/>
    <property type="match status" value="1"/>
</dbReference>
<protein>
    <submittedName>
        <fullName evidence="5">LacI family DNA-binding transcriptional regulator</fullName>
    </submittedName>
</protein>
<dbReference type="PRINTS" id="PR00036">
    <property type="entry name" value="HTHLACI"/>
</dbReference>
<dbReference type="CDD" id="cd01392">
    <property type="entry name" value="HTH_LacI"/>
    <property type="match status" value="1"/>
</dbReference>
<keyword evidence="1" id="KW-0805">Transcription regulation</keyword>
<dbReference type="InterPro" id="IPR010982">
    <property type="entry name" value="Lambda_DNA-bd_dom_sf"/>
</dbReference>
<dbReference type="InterPro" id="IPR046335">
    <property type="entry name" value="LacI/GalR-like_sensor"/>
</dbReference>
<dbReference type="CDD" id="cd01544">
    <property type="entry name" value="PBP1_GalR"/>
    <property type="match status" value="1"/>
</dbReference>
<keyword evidence="2 5" id="KW-0238">DNA-binding</keyword>
<dbReference type="EMBL" id="JAGMVS010000054">
    <property type="protein sequence ID" value="MCM2437171.1"/>
    <property type="molecule type" value="Genomic_DNA"/>
</dbReference>
<dbReference type="SMART" id="SM00354">
    <property type="entry name" value="HTH_LACI"/>
    <property type="match status" value="1"/>
</dbReference>
<gene>
    <name evidence="5" type="ORF">KAK10_04470</name>
</gene>
<keyword evidence="3" id="KW-0804">Transcription</keyword>
<keyword evidence="6" id="KW-1185">Reference proteome</keyword>
<dbReference type="InterPro" id="IPR000843">
    <property type="entry name" value="HTH_LacI"/>
</dbReference>
<proteinExistence type="predicted"/>
<evidence type="ECO:0000313" key="5">
    <source>
        <dbReference type="EMBL" id="MCM2437171.1"/>
    </source>
</evidence>
<dbReference type="SUPFAM" id="SSF47413">
    <property type="entry name" value="lambda repressor-like DNA-binding domains"/>
    <property type="match status" value="1"/>
</dbReference>
<name>A0ABT0VH72_9LACO</name>
<dbReference type="Gene3D" id="3.40.50.2300">
    <property type="match status" value="2"/>
</dbReference>
<dbReference type="RefSeq" id="WP_205144305.1">
    <property type="nucleotide sequence ID" value="NZ_JAFBDN010000031.1"/>
</dbReference>
<reference evidence="5" key="1">
    <citation type="submission" date="2021-04" db="EMBL/GenBank/DDBJ databases">
        <title>Taxonomic assessment of Weissella genus.</title>
        <authorList>
            <person name="Fanelli F."/>
            <person name="Chieffi D."/>
            <person name="Dell'Aquila A."/>
            <person name="Gyu-Sung C."/>
            <person name="Franz C.M.A.P."/>
            <person name="Fusco V."/>
        </authorList>
    </citation>
    <scope>NUCLEOTIDE SEQUENCE</scope>
    <source>
        <strain evidence="5">LMG 25373</strain>
    </source>
</reference>
<comment type="caution">
    <text evidence="5">The sequence shown here is derived from an EMBL/GenBank/DDBJ whole genome shotgun (WGS) entry which is preliminary data.</text>
</comment>
<dbReference type="PANTHER" id="PTHR30146">
    <property type="entry name" value="LACI-RELATED TRANSCRIPTIONAL REPRESSOR"/>
    <property type="match status" value="1"/>
</dbReference>
<feature type="domain" description="HTH lacI-type" evidence="4">
    <location>
        <begin position="2"/>
        <end position="65"/>
    </location>
</feature>
<dbReference type="PANTHER" id="PTHR30146:SF149">
    <property type="entry name" value="HTH-TYPE TRANSCRIPTIONAL REGULATOR EBGR"/>
    <property type="match status" value="1"/>
</dbReference>
<evidence type="ECO:0000256" key="3">
    <source>
        <dbReference type="ARBA" id="ARBA00023163"/>
    </source>
</evidence>
<dbReference type="PROSITE" id="PS00356">
    <property type="entry name" value="HTH_LACI_1"/>
    <property type="match status" value="1"/>
</dbReference>